<keyword evidence="3" id="KW-1185">Reference proteome</keyword>
<evidence type="ECO:0000313" key="3">
    <source>
        <dbReference type="Proteomes" id="UP001062776"/>
    </source>
</evidence>
<protein>
    <submittedName>
        <fullName evidence="2">Uncharacterized protein</fullName>
    </submittedName>
</protein>
<comment type="caution">
    <text evidence="2">The sequence shown here is derived from an EMBL/GenBank/DDBJ whole genome shotgun (WGS) entry which is preliminary data.</text>
</comment>
<proteinExistence type="predicted"/>
<reference evidence="2" key="1">
    <citation type="submission" date="2013-04" db="EMBL/GenBank/DDBJ databases">
        <title>The genome sequencing project of 58 acetic acid bacteria.</title>
        <authorList>
            <person name="Okamoto-Kainuma A."/>
            <person name="Ishikawa M."/>
            <person name="Umino S."/>
            <person name="Koizumi Y."/>
            <person name="Shiwa Y."/>
            <person name="Yoshikawa H."/>
            <person name="Matsutani M."/>
            <person name="Matsushita K."/>
        </authorList>
    </citation>
    <scope>NUCLEOTIDE SEQUENCE</scope>
    <source>
        <strain evidence="2">NRIC 0535</strain>
    </source>
</reference>
<dbReference type="Proteomes" id="UP001062776">
    <property type="component" value="Unassembled WGS sequence"/>
</dbReference>
<feature type="transmembrane region" description="Helical" evidence="1">
    <location>
        <begin position="32"/>
        <end position="52"/>
    </location>
</feature>
<dbReference type="EMBL" id="BAPV01000004">
    <property type="protein sequence ID" value="GBQ84515.1"/>
    <property type="molecule type" value="Genomic_DNA"/>
</dbReference>
<name>A0ABQ0PY46_9PROT</name>
<keyword evidence="1" id="KW-0472">Membrane</keyword>
<gene>
    <name evidence="2" type="ORF">AA0535_0517</name>
</gene>
<organism evidence="2 3">
    <name type="scientific">Asaia krungthepensis NRIC 0535</name>
    <dbReference type="NCBI Taxonomy" id="1307925"/>
    <lineage>
        <taxon>Bacteria</taxon>
        <taxon>Pseudomonadati</taxon>
        <taxon>Pseudomonadota</taxon>
        <taxon>Alphaproteobacteria</taxon>
        <taxon>Acetobacterales</taxon>
        <taxon>Acetobacteraceae</taxon>
        <taxon>Asaia</taxon>
    </lineage>
</organism>
<evidence type="ECO:0000256" key="1">
    <source>
        <dbReference type="SAM" id="Phobius"/>
    </source>
</evidence>
<keyword evidence="1" id="KW-1133">Transmembrane helix</keyword>
<keyword evidence="1" id="KW-0812">Transmembrane</keyword>
<sequence length="288" mass="32280">MTMPAFHRQSDIRPATLVSGHRKGFGRSLLRHGYRAGIFVAIGLAWGGALIAPSRGADTAPMSCAHEENIDVAGQALVPLSRRYRRIERVFRRFDSFPQADREGLSLHMEARLEPGNRPGIASGLMMKRGSETVHLIPGPGDEIVLPHDKISWNEDPLLYARLKPEESLEVGFFFTIVPEDPSRFTGEQARRWLSRLDACIEDEGGFLIALLLPDTHRLGLDIAPRSRLEVQENGVTRLLVDNQGLVPYHYVLRPQDFSRQAQFVASKPFTRLMMNLPFSLHGALGRK</sequence>
<evidence type="ECO:0000313" key="2">
    <source>
        <dbReference type="EMBL" id="GBQ84515.1"/>
    </source>
</evidence>
<accession>A0ABQ0PY46</accession>